<feature type="transmembrane region" description="Helical" evidence="1">
    <location>
        <begin position="179"/>
        <end position="198"/>
    </location>
</feature>
<evidence type="ECO:0000256" key="1">
    <source>
        <dbReference type="SAM" id="Phobius"/>
    </source>
</evidence>
<keyword evidence="1" id="KW-0472">Membrane</keyword>
<evidence type="ECO:0000259" key="2">
    <source>
        <dbReference type="Pfam" id="PF01757"/>
    </source>
</evidence>
<dbReference type="InterPro" id="IPR050879">
    <property type="entry name" value="Acyltransferase_3"/>
</dbReference>
<name>A0ABW3QBU1_9BACT</name>
<evidence type="ECO:0000313" key="4">
    <source>
        <dbReference type="Proteomes" id="UP001597116"/>
    </source>
</evidence>
<feature type="transmembrane region" description="Helical" evidence="1">
    <location>
        <begin position="204"/>
        <end position="227"/>
    </location>
</feature>
<feature type="domain" description="Acyltransferase 3" evidence="2">
    <location>
        <begin position="24"/>
        <end position="372"/>
    </location>
</feature>
<reference evidence="4" key="1">
    <citation type="journal article" date="2019" name="Int. J. Syst. Evol. Microbiol.">
        <title>The Global Catalogue of Microorganisms (GCM) 10K type strain sequencing project: providing services to taxonomists for standard genome sequencing and annotation.</title>
        <authorList>
            <consortium name="The Broad Institute Genomics Platform"/>
            <consortium name="The Broad Institute Genome Sequencing Center for Infectious Disease"/>
            <person name="Wu L."/>
            <person name="Ma J."/>
        </authorList>
    </citation>
    <scope>NUCLEOTIDE SEQUENCE [LARGE SCALE GENOMIC DNA]</scope>
    <source>
        <strain evidence="4">CCUG 55608</strain>
    </source>
</reference>
<proteinExistence type="predicted"/>
<dbReference type="Pfam" id="PF01757">
    <property type="entry name" value="Acyl_transf_3"/>
    <property type="match status" value="1"/>
</dbReference>
<dbReference type="Proteomes" id="UP001597116">
    <property type="component" value="Unassembled WGS sequence"/>
</dbReference>
<comment type="caution">
    <text evidence="3">The sequence shown here is derived from an EMBL/GenBank/DDBJ whole genome shotgun (WGS) entry which is preliminary data.</text>
</comment>
<feature type="transmembrane region" description="Helical" evidence="1">
    <location>
        <begin position="277"/>
        <end position="297"/>
    </location>
</feature>
<keyword evidence="3" id="KW-0012">Acyltransferase</keyword>
<dbReference type="GO" id="GO:0016746">
    <property type="term" value="F:acyltransferase activity"/>
    <property type="evidence" value="ECO:0007669"/>
    <property type="project" value="UniProtKB-KW"/>
</dbReference>
<dbReference type="InterPro" id="IPR002656">
    <property type="entry name" value="Acyl_transf_3_dom"/>
</dbReference>
<keyword evidence="1" id="KW-0812">Transmembrane</keyword>
<accession>A0ABW3QBU1</accession>
<dbReference type="PANTHER" id="PTHR23028">
    <property type="entry name" value="ACETYLTRANSFERASE"/>
    <property type="match status" value="1"/>
</dbReference>
<feature type="transmembrane region" description="Helical" evidence="1">
    <location>
        <begin position="357"/>
        <end position="375"/>
    </location>
</feature>
<keyword evidence="1" id="KW-1133">Transmembrane helix</keyword>
<keyword evidence="4" id="KW-1185">Reference proteome</keyword>
<gene>
    <name evidence="3" type="ORF">ACFQ4C_28615</name>
</gene>
<feature type="transmembrane region" description="Helical" evidence="1">
    <location>
        <begin position="152"/>
        <end position="172"/>
    </location>
</feature>
<feature type="transmembrane region" description="Helical" evidence="1">
    <location>
        <begin position="57"/>
        <end position="75"/>
    </location>
</feature>
<dbReference type="PANTHER" id="PTHR23028:SF53">
    <property type="entry name" value="ACYL_TRANSF_3 DOMAIN-CONTAINING PROTEIN"/>
    <property type="match status" value="1"/>
</dbReference>
<keyword evidence="3" id="KW-0808">Transferase</keyword>
<dbReference type="RefSeq" id="WP_265994187.1">
    <property type="nucleotide sequence ID" value="NZ_CP110973.1"/>
</dbReference>
<feature type="transmembrane region" description="Helical" evidence="1">
    <location>
        <begin position="309"/>
        <end position="327"/>
    </location>
</feature>
<feature type="transmembrane region" description="Helical" evidence="1">
    <location>
        <begin position="239"/>
        <end position="257"/>
    </location>
</feature>
<dbReference type="EC" id="2.3.-.-" evidence="3"/>
<feature type="transmembrane region" description="Helical" evidence="1">
    <location>
        <begin position="101"/>
        <end position="119"/>
    </location>
</feature>
<sequence>MTSTPSGHAASTNPTAKKPFSHLKQLDGIRCIAVTLVLISHWMAGHTTLPIGSLGELGVTIFFVLSGFLIIRILLSGKEQLEQSPEKTTGSYFKNFYIRRALRILPVYYVTVLVLALIGEPGIRETLTWLLLHATNFYIIFNNTWIGTADHLWSLAVEQQVYLFLPLLIFFVPRRYVPLSVGIMIVGSVALRIVFYLMKLPWAVQYIFTLTCLDPFGFGGVLAYGYLYRRSWFEVFFRGRWWLPLSLLSFLAVVFLYEFLPQVNHVNVMNYVLERLAASLLGFFLIGRGILGFDGWMKWLLENRVSQHIGLVSYGIYLFHNFIYNYYHTPPTHFTLRLWNHLTNYVPLLNAHYSFQLLYFTGLTVGLATVSWYVLEKPLNSLKVSFS</sequence>
<protein>
    <submittedName>
        <fullName evidence="3">Acyltransferase family protein</fullName>
        <ecNumber evidence="3">2.3.-.-</ecNumber>
    </submittedName>
</protein>
<evidence type="ECO:0000313" key="3">
    <source>
        <dbReference type="EMBL" id="MFD1145127.1"/>
    </source>
</evidence>
<dbReference type="EMBL" id="JBHTLP010000024">
    <property type="protein sequence ID" value="MFD1145127.1"/>
    <property type="molecule type" value="Genomic_DNA"/>
</dbReference>
<organism evidence="3 4">
    <name type="scientific">Larkinella insperata</name>
    <dbReference type="NCBI Taxonomy" id="332158"/>
    <lineage>
        <taxon>Bacteria</taxon>
        <taxon>Pseudomonadati</taxon>
        <taxon>Bacteroidota</taxon>
        <taxon>Cytophagia</taxon>
        <taxon>Cytophagales</taxon>
        <taxon>Spirosomataceae</taxon>
        <taxon>Larkinella</taxon>
    </lineage>
</organism>